<evidence type="ECO:0000313" key="1">
    <source>
        <dbReference type="EMBL" id="RFM34668.1"/>
    </source>
</evidence>
<dbReference type="EMBL" id="QTJV01000004">
    <property type="protein sequence ID" value="RFM34668.1"/>
    <property type="molecule type" value="Genomic_DNA"/>
</dbReference>
<gene>
    <name evidence="1" type="ORF">DXN04_15495</name>
</gene>
<dbReference type="Proteomes" id="UP000261174">
    <property type="component" value="Unassembled WGS sequence"/>
</dbReference>
<dbReference type="RefSeq" id="WP_116854250.1">
    <property type="nucleotide sequence ID" value="NZ_QTJV01000004.1"/>
</dbReference>
<evidence type="ECO:0000313" key="2">
    <source>
        <dbReference type="Proteomes" id="UP000261174"/>
    </source>
</evidence>
<dbReference type="AlphaFoldDB" id="A0A3E1P3T9"/>
<proteinExistence type="predicted"/>
<keyword evidence="2" id="KW-1185">Reference proteome</keyword>
<sequence>MNKINYHLETIKVEGFDKLICEVVQESKVPERSLSDQIIVSYDRGNKKAVVYKKKLWDKWLPAREKYLIDTFEQVTKKQACKFESTEYGDVEVEFCHKMKVIPGKETLFTTKMVGRNNPQVTISQELNSIMTELIQHHAGEIYANPESLRSLVKTSMATLGDNLGLEILTTLTLLTKIHVPKSQEISETKARVQPKNYNGYVNLNFELTLVPDGSPQKELLASQAFKQQEEFETILVASLKSYISAQVTYNDLIQQINDKVRTDLIQHWNEELSRANKAWKIGDVTLELPDAIPQHYRKDQLEVGATLNNAEILLKNTLTLNLENPEKFKLSRINDMEEWVKGKLQQATQSVVSNLTYAELIYQFRNLSNRICERFGQDTKDIGYQINSFLISDLLDATKLDVQLLIDEQDAMFTTQIKDIVRLSLTINGRIRDLNNDTWQSQLRPDSIPSEMIKTGVIKFLSDKIAAFSSDNFYDDFNSINFKRNIESTLKDYLKKTFNVDENVNINLLIGHTALTERLNTLSRGFKQVTLSFLDGEAEFRVYYQITGVDSHLFGAFAGNNFPDIEDELNRINESLEICLYEHINLQVERLKNGAKAAQYIKSKAEEAGIRWIKERFYLNIQIIQVKQVKNTFSNAGSHIWTQVWEDDMERIKERIYELKKKLFNAKDGLYTPEEIALWKKELEELMLQFIPTYNEPEAEPVTILLTEPKDIAHDA</sequence>
<comment type="caution">
    <text evidence="1">The sequence shown here is derived from an EMBL/GenBank/DDBJ whole genome shotgun (WGS) entry which is preliminary data.</text>
</comment>
<name>A0A3E1P3T9_9BACT</name>
<protein>
    <submittedName>
        <fullName evidence="1">Uncharacterized protein</fullName>
    </submittedName>
</protein>
<accession>A0A3E1P3T9</accession>
<reference evidence="1 2" key="1">
    <citation type="submission" date="2018-08" db="EMBL/GenBank/DDBJ databases">
        <title>Chitinophaga sp. K20C18050901, a novel bacterium isolated from forest soil.</title>
        <authorList>
            <person name="Wang C."/>
        </authorList>
    </citation>
    <scope>NUCLEOTIDE SEQUENCE [LARGE SCALE GENOMIC DNA]</scope>
    <source>
        <strain evidence="1 2">K20C18050901</strain>
    </source>
</reference>
<dbReference type="SUPFAM" id="SSF117892">
    <property type="entry name" value="Band 7/SPFH domain"/>
    <property type="match status" value="1"/>
</dbReference>
<dbReference type="Gene3D" id="3.30.479.30">
    <property type="entry name" value="Band 7 domain"/>
    <property type="match status" value="1"/>
</dbReference>
<dbReference type="InterPro" id="IPR036013">
    <property type="entry name" value="Band_7/SPFH_dom_sf"/>
</dbReference>
<organism evidence="1 2">
    <name type="scientific">Chitinophaga silvisoli</name>
    <dbReference type="NCBI Taxonomy" id="2291814"/>
    <lineage>
        <taxon>Bacteria</taxon>
        <taxon>Pseudomonadati</taxon>
        <taxon>Bacteroidota</taxon>
        <taxon>Chitinophagia</taxon>
        <taxon>Chitinophagales</taxon>
        <taxon>Chitinophagaceae</taxon>
        <taxon>Chitinophaga</taxon>
    </lineage>
</organism>